<gene>
    <name evidence="2" type="primary">nylB</name>
    <name evidence="2" type="ORF">CLPUN_24520</name>
</gene>
<dbReference type="GO" id="GO:0019875">
    <property type="term" value="F:6-aminohexanoate-dimer hydrolase activity"/>
    <property type="evidence" value="ECO:0007669"/>
    <property type="project" value="UniProtKB-EC"/>
</dbReference>
<dbReference type="OrthoDB" id="9773047at2"/>
<accession>A0A1S8TH57</accession>
<dbReference type="EC" id="3.5.1.46" evidence="2"/>
<evidence type="ECO:0000313" key="2">
    <source>
        <dbReference type="EMBL" id="OOM77137.1"/>
    </source>
</evidence>
<keyword evidence="2" id="KW-0378">Hydrolase</keyword>
<protein>
    <submittedName>
        <fullName evidence="2">6-aminohexanoate-dimer hydrolase</fullName>
        <ecNumber evidence="2">3.5.1.46</ecNumber>
    </submittedName>
</protein>
<dbReference type="PANTHER" id="PTHR43283">
    <property type="entry name" value="BETA-LACTAMASE-RELATED"/>
    <property type="match status" value="1"/>
</dbReference>
<sequence length="319" mass="36873">MSYEWQFSSPEEEGIDSKMLNGIDDYIKQKRYKLINSILVIKNEKIIFEHYYNKFNENSKNNIKSIWKSILSITLGICLDKGIIKNMDEPIMNYLPEFAQNNHMYHKSITIRHLLTMSSGIYWNSGIHYHCPMMIQMMRTNSWLYHISDVAMSDYPGNKFVYKEWDVILLSAVIGKAARRTAYEICKEFLYEPLRIESRPWPCSPDNISYTVMNGEKNSDLSARDLGKIGLLFLNKGMFNDQRIISEGYIKQAISASKASFGYGYLCWLFDGWYSCRGFGGQEVNVYPNNKLITVIQATATSSSKLYGDISNEILKSLN</sequence>
<name>A0A1S8TH57_9CLOT</name>
<comment type="caution">
    <text evidence="2">The sequence shown here is derived from an EMBL/GenBank/DDBJ whole genome shotgun (WGS) entry which is preliminary data.</text>
</comment>
<evidence type="ECO:0000313" key="3">
    <source>
        <dbReference type="Proteomes" id="UP000190890"/>
    </source>
</evidence>
<dbReference type="InterPro" id="IPR012338">
    <property type="entry name" value="Beta-lactam/transpept-like"/>
</dbReference>
<dbReference type="SUPFAM" id="SSF56601">
    <property type="entry name" value="beta-lactamase/transpeptidase-like"/>
    <property type="match status" value="1"/>
</dbReference>
<dbReference type="PANTHER" id="PTHR43283:SF7">
    <property type="entry name" value="BETA-LACTAMASE-RELATED DOMAIN-CONTAINING PROTEIN"/>
    <property type="match status" value="1"/>
</dbReference>
<dbReference type="STRING" id="29367.CLPUN_24520"/>
<dbReference type="InterPro" id="IPR050789">
    <property type="entry name" value="Diverse_Enzym_Activities"/>
</dbReference>
<dbReference type="InterPro" id="IPR001466">
    <property type="entry name" value="Beta-lactam-related"/>
</dbReference>
<dbReference type="EMBL" id="LZZM01000154">
    <property type="protein sequence ID" value="OOM77137.1"/>
    <property type="molecule type" value="Genomic_DNA"/>
</dbReference>
<feature type="domain" description="Beta-lactamase-related" evidence="1">
    <location>
        <begin position="37"/>
        <end position="302"/>
    </location>
</feature>
<evidence type="ECO:0000259" key="1">
    <source>
        <dbReference type="Pfam" id="PF00144"/>
    </source>
</evidence>
<organism evidence="2 3">
    <name type="scientific">Clostridium puniceum</name>
    <dbReference type="NCBI Taxonomy" id="29367"/>
    <lineage>
        <taxon>Bacteria</taxon>
        <taxon>Bacillati</taxon>
        <taxon>Bacillota</taxon>
        <taxon>Clostridia</taxon>
        <taxon>Eubacteriales</taxon>
        <taxon>Clostridiaceae</taxon>
        <taxon>Clostridium</taxon>
    </lineage>
</organism>
<dbReference type="Gene3D" id="3.40.710.10">
    <property type="entry name" value="DD-peptidase/beta-lactamase superfamily"/>
    <property type="match status" value="1"/>
</dbReference>
<keyword evidence="3" id="KW-1185">Reference proteome</keyword>
<dbReference type="RefSeq" id="WP_077847582.1">
    <property type="nucleotide sequence ID" value="NZ_LZZM01000154.1"/>
</dbReference>
<dbReference type="Proteomes" id="UP000190890">
    <property type="component" value="Unassembled WGS sequence"/>
</dbReference>
<proteinExistence type="predicted"/>
<reference evidence="2 3" key="1">
    <citation type="submission" date="2016-05" db="EMBL/GenBank/DDBJ databases">
        <title>Microbial solvent formation.</title>
        <authorList>
            <person name="Poehlein A."/>
            <person name="Montoya Solano J.D."/>
            <person name="Flitsch S."/>
            <person name="Krabben P."/>
            <person name="Duerre P."/>
            <person name="Daniel R."/>
        </authorList>
    </citation>
    <scope>NUCLEOTIDE SEQUENCE [LARGE SCALE GENOMIC DNA]</scope>
    <source>
        <strain evidence="2 3">DSM 2619</strain>
    </source>
</reference>
<dbReference type="AlphaFoldDB" id="A0A1S8TH57"/>
<dbReference type="Pfam" id="PF00144">
    <property type="entry name" value="Beta-lactamase"/>
    <property type="match status" value="1"/>
</dbReference>